<evidence type="ECO:0000256" key="5">
    <source>
        <dbReference type="ARBA" id="ARBA00022833"/>
    </source>
</evidence>
<dbReference type="InterPro" id="IPR001567">
    <property type="entry name" value="Pept_M3A_M3B_dom"/>
</dbReference>
<evidence type="ECO:0000256" key="4">
    <source>
        <dbReference type="ARBA" id="ARBA00022801"/>
    </source>
</evidence>
<dbReference type="PANTHER" id="PTHR43660:SF1">
    <property type="entry name" value="DIPEPTIDYL CARBOXYPEPTIDASE"/>
    <property type="match status" value="1"/>
</dbReference>
<dbReference type="GO" id="GO:0006508">
    <property type="term" value="P:proteolysis"/>
    <property type="evidence" value="ECO:0007669"/>
    <property type="project" value="UniProtKB-KW"/>
</dbReference>
<evidence type="ECO:0000256" key="1">
    <source>
        <dbReference type="ARBA" id="ARBA00006040"/>
    </source>
</evidence>
<dbReference type="OrthoDB" id="9773538at2"/>
<dbReference type="GO" id="GO:0005829">
    <property type="term" value="C:cytosol"/>
    <property type="evidence" value="ECO:0007669"/>
    <property type="project" value="TreeGrafter"/>
</dbReference>
<evidence type="ECO:0000256" key="3">
    <source>
        <dbReference type="ARBA" id="ARBA00022723"/>
    </source>
</evidence>
<protein>
    <submittedName>
        <fullName evidence="9">Peptidyl-dipeptidase Dcp. Metallo peptidase. MEROPS family M03A</fullName>
    </submittedName>
</protein>
<dbReference type="InterPro" id="IPR045090">
    <property type="entry name" value="Pept_M3A_M3B"/>
</dbReference>
<evidence type="ECO:0000313" key="9">
    <source>
        <dbReference type="EMBL" id="SFZ78523.1"/>
    </source>
</evidence>
<dbReference type="PANTHER" id="PTHR43660">
    <property type="entry name" value="DIPEPTIDYL CARBOXYPEPTIDASE"/>
    <property type="match status" value="1"/>
</dbReference>
<dbReference type="Proteomes" id="UP000186513">
    <property type="component" value="Unassembled WGS sequence"/>
</dbReference>
<dbReference type="SUPFAM" id="SSF55486">
    <property type="entry name" value="Metalloproteases ('zincins'), catalytic domain"/>
    <property type="match status" value="1"/>
</dbReference>
<dbReference type="GO" id="GO:0004222">
    <property type="term" value="F:metalloendopeptidase activity"/>
    <property type="evidence" value="ECO:0007669"/>
    <property type="project" value="InterPro"/>
</dbReference>
<gene>
    <name evidence="9" type="ORF">SAMN02745887_03048</name>
</gene>
<dbReference type="STRING" id="1121279.SAMN02745887_03048"/>
<name>A0A1K2HP60_9NEIS</name>
<evidence type="ECO:0000256" key="7">
    <source>
        <dbReference type="RuleBase" id="RU003435"/>
    </source>
</evidence>
<evidence type="ECO:0000256" key="6">
    <source>
        <dbReference type="ARBA" id="ARBA00023049"/>
    </source>
</evidence>
<reference evidence="9 10" key="1">
    <citation type="submission" date="2016-11" db="EMBL/GenBank/DDBJ databases">
        <authorList>
            <person name="Jaros S."/>
            <person name="Januszkiewicz K."/>
            <person name="Wedrychowicz H."/>
        </authorList>
    </citation>
    <scope>NUCLEOTIDE SEQUENCE [LARGE SCALE GENOMIC DNA]</scope>
    <source>
        <strain evidence="9 10">DSM 18899</strain>
    </source>
</reference>
<dbReference type="InterPro" id="IPR024079">
    <property type="entry name" value="MetalloPept_cat_dom_sf"/>
</dbReference>
<dbReference type="Pfam" id="PF01432">
    <property type="entry name" value="Peptidase_M3"/>
    <property type="match status" value="1"/>
</dbReference>
<keyword evidence="5 7" id="KW-0862">Zinc</keyword>
<dbReference type="InterPro" id="IPR024077">
    <property type="entry name" value="Neurolysin/TOP_dom2"/>
</dbReference>
<dbReference type="AlphaFoldDB" id="A0A1K2HP60"/>
<keyword evidence="2 7" id="KW-0645">Protease</keyword>
<comment type="similarity">
    <text evidence="1 7">Belongs to the peptidase M3 family.</text>
</comment>
<dbReference type="Gene3D" id="3.40.390.10">
    <property type="entry name" value="Collagenase (Catalytic Domain)"/>
    <property type="match status" value="1"/>
</dbReference>
<dbReference type="RefSeq" id="WP_139256182.1">
    <property type="nucleotide sequence ID" value="NZ_FPKR01000012.1"/>
</dbReference>
<evidence type="ECO:0000259" key="8">
    <source>
        <dbReference type="Pfam" id="PF01432"/>
    </source>
</evidence>
<feature type="domain" description="Peptidase M3A/M3B catalytic" evidence="8">
    <location>
        <begin position="235"/>
        <end position="678"/>
    </location>
</feature>
<evidence type="ECO:0000256" key="2">
    <source>
        <dbReference type="ARBA" id="ARBA00022670"/>
    </source>
</evidence>
<organism evidence="9 10">
    <name type="scientific">Chitinimonas taiwanensis DSM 18899</name>
    <dbReference type="NCBI Taxonomy" id="1121279"/>
    <lineage>
        <taxon>Bacteria</taxon>
        <taxon>Pseudomonadati</taxon>
        <taxon>Pseudomonadota</taxon>
        <taxon>Betaproteobacteria</taxon>
        <taxon>Neisseriales</taxon>
        <taxon>Chitinibacteraceae</taxon>
        <taxon>Chitinimonas</taxon>
    </lineage>
</organism>
<accession>A0A1K2HP60</accession>
<dbReference type="CDD" id="cd06456">
    <property type="entry name" value="M3A_DCP"/>
    <property type="match status" value="1"/>
</dbReference>
<dbReference type="GO" id="GO:0004180">
    <property type="term" value="F:carboxypeptidase activity"/>
    <property type="evidence" value="ECO:0007669"/>
    <property type="project" value="TreeGrafter"/>
</dbReference>
<keyword evidence="10" id="KW-1185">Reference proteome</keyword>
<dbReference type="Gene3D" id="1.10.1370.10">
    <property type="entry name" value="Neurolysin, domain 3"/>
    <property type="match status" value="1"/>
</dbReference>
<proteinExistence type="inferred from homology"/>
<keyword evidence="6 7" id="KW-0482">Metalloprotease</keyword>
<keyword evidence="4 7" id="KW-0378">Hydrolase</keyword>
<evidence type="ECO:0000313" key="10">
    <source>
        <dbReference type="Proteomes" id="UP000186513"/>
    </source>
</evidence>
<sequence>MRDELHPNPLLQTWGTPYGLPPFDRVAAEHFLPAFDVAMPAHLAELDAIAAQTEPPSFANTVAAFDGTGRLLKQVELLFSNLCSSETSPALQAIERDMAPRQAAHDSAIYMHAGLFARIDALYRDRAGLGLDAEQLRLLERVHLDFVRAGAKLDAAAKTRYAAVMSELAELCTQFSQHVLADEAAFALELQSEADLAGLPEFVRAAARNAASQCGLPEGSHVITLSPSIAEPFLTFSARRDLRETIWRERVARGAHAGERDNRPVAARIVALRQQQAAIHGYANYANYELADRMAGTPAAVLGLLEQAWQPALDKAAEDRLVLEAKARALGLPTPIAAWDWRYLAELVRQEQYQLDDAELKPYFTLENMLAAMFDCAGRLFGLEFVEQHGIPLYHPDARLWEVRRQGQLIGVFIGDNFARPSKRSGAWMSIFRSQSGLAGGTLPIVINNNNFAKADTTLLSFDDVRTLFHEFGHGLHGLLSQVRYERLAGTQVLRDFVELPSQIFENWAEEEQVLQKHARHYQSGEAIPAALLAKLRAARQFDQAWATIQYVGPALIDMALHALPNGTPVDIAAFEAEQCARLGVPSDIGQRHYLSHFGHLFAGPWYAAGYYVYMWAEVLDADGYEAFVEAGDPFDAATAERLFTHIYSAGNKQDPVEAYRAFRGRDPEVAPMLKKRGLIAA</sequence>
<dbReference type="GO" id="GO:0046872">
    <property type="term" value="F:metal ion binding"/>
    <property type="evidence" value="ECO:0007669"/>
    <property type="project" value="UniProtKB-UniRule"/>
</dbReference>
<dbReference type="InterPro" id="IPR034005">
    <property type="entry name" value="M3A_DCP"/>
</dbReference>
<comment type="cofactor">
    <cofactor evidence="7">
        <name>Zn(2+)</name>
        <dbReference type="ChEBI" id="CHEBI:29105"/>
    </cofactor>
    <text evidence="7">Binds 1 zinc ion.</text>
</comment>
<keyword evidence="3 7" id="KW-0479">Metal-binding</keyword>
<dbReference type="EMBL" id="FPKR01000012">
    <property type="protein sequence ID" value="SFZ78523.1"/>
    <property type="molecule type" value="Genomic_DNA"/>
</dbReference>